<organism evidence="2 3">
    <name type="scientific">Candidatus Phosphoribacter hodrii</name>
    <dbReference type="NCBI Taxonomy" id="2953743"/>
    <lineage>
        <taxon>Bacteria</taxon>
        <taxon>Bacillati</taxon>
        <taxon>Actinomycetota</taxon>
        <taxon>Actinomycetes</taxon>
        <taxon>Micrococcales</taxon>
        <taxon>Dermatophilaceae</taxon>
        <taxon>Candidatus Phosphoribacter</taxon>
    </lineage>
</organism>
<feature type="domain" description="CHAD" evidence="1">
    <location>
        <begin position="15"/>
        <end position="288"/>
    </location>
</feature>
<name>A0A935CFJ4_9MICO</name>
<protein>
    <submittedName>
        <fullName evidence="2">CHAD domain-containing protein</fullName>
    </submittedName>
</protein>
<evidence type="ECO:0000313" key="3">
    <source>
        <dbReference type="Proteomes" id="UP000718281"/>
    </source>
</evidence>
<evidence type="ECO:0000313" key="2">
    <source>
        <dbReference type="EMBL" id="MBK6302360.1"/>
    </source>
</evidence>
<sequence>MTTPTKAPSIVLSPRLGGGRTLESVARRCLEHTDANEPLLDAHGDHEALHQFRVGYRRLRSLFSLAREVSRADPEARRLKAQLRELTVAFGPARDLDVFLEGHPDLSPTNAARLDDARVTAYSEALEFLHSPEWAQTRVDLDEWLRNGSYRDLLGTGTWSGRAWTAGALERRRKRIRTMSRRLADLSDHDRHQLRIEAKKVRYGCQFFGTMWPRTASDALVMEKTLGALQDRLGALNDLATWSRLVDLTGVTDLLPPEVDVEAELEAAQELADRIAQLPGFWEATLQK</sequence>
<accession>A0A935CFJ4</accession>
<dbReference type="PROSITE" id="PS51708">
    <property type="entry name" value="CHAD"/>
    <property type="match status" value="1"/>
</dbReference>
<comment type="caution">
    <text evidence="2">The sequence shown here is derived from an EMBL/GenBank/DDBJ whole genome shotgun (WGS) entry which is preliminary data.</text>
</comment>
<dbReference type="EMBL" id="JADIXZ010000010">
    <property type="protein sequence ID" value="MBK6302360.1"/>
    <property type="molecule type" value="Genomic_DNA"/>
</dbReference>
<dbReference type="Proteomes" id="UP000718281">
    <property type="component" value="Unassembled WGS sequence"/>
</dbReference>
<dbReference type="PANTHER" id="PTHR39339">
    <property type="entry name" value="SLR1444 PROTEIN"/>
    <property type="match status" value="1"/>
</dbReference>
<dbReference type="Gene3D" id="1.40.20.10">
    <property type="entry name" value="CHAD domain"/>
    <property type="match status" value="1"/>
</dbReference>
<reference evidence="2 3" key="1">
    <citation type="submission" date="2020-10" db="EMBL/GenBank/DDBJ databases">
        <title>Connecting structure to function with the recovery of over 1000 high-quality activated sludge metagenome-assembled genomes encoding full-length rRNA genes using long-read sequencing.</title>
        <authorList>
            <person name="Singleton C.M."/>
            <person name="Petriglieri F."/>
            <person name="Kristensen J.M."/>
            <person name="Kirkegaard R.H."/>
            <person name="Michaelsen T.Y."/>
            <person name="Andersen M.H."/>
            <person name="Karst S.M."/>
            <person name="Dueholm M.S."/>
            <person name="Nielsen P.H."/>
            <person name="Albertsen M."/>
        </authorList>
    </citation>
    <scope>NUCLEOTIDE SEQUENCE [LARGE SCALE GENOMIC DNA]</scope>
    <source>
        <strain evidence="2">AalE_18-Q3-R2-46_BAT3C.188</strain>
    </source>
</reference>
<proteinExistence type="predicted"/>
<dbReference type="Pfam" id="PF05235">
    <property type="entry name" value="CHAD"/>
    <property type="match status" value="1"/>
</dbReference>
<dbReference type="AlphaFoldDB" id="A0A935CFJ4"/>
<evidence type="ECO:0000259" key="1">
    <source>
        <dbReference type="PROSITE" id="PS51708"/>
    </source>
</evidence>
<dbReference type="InterPro" id="IPR007899">
    <property type="entry name" value="CHAD_dom"/>
</dbReference>
<dbReference type="PANTHER" id="PTHR39339:SF1">
    <property type="entry name" value="CHAD DOMAIN-CONTAINING PROTEIN"/>
    <property type="match status" value="1"/>
</dbReference>
<gene>
    <name evidence="2" type="ORF">IPF40_15520</name>
</gene>
<dbReference type="SMART" id="SM00880">
    <property type="entry name" value="CHAD"/>
    <property type="match status" value="1"/>
</dbReference>
<dbReference type="InterPro" id="IPR038186">
    <property type="entry name" value="CHAD_dom_sf"/>
</dbReference>